<proteinExistence type="inferred from homology"/>
<evidence type="ECO:0000256" key="4">
    <source>
        <dbReference type="ARBA" id="ARBA00022679"/>
    </source>
</evidence>
<dbReference type="AlphaFoldDB" id="A0A6P8ILF5"/>
<evidence type="ECO:0000256" key="10">
    <source>
        <dbReference type="ARBA" id="ARBA00062344"/>
    </source>
</evidence>
<evidence type="ECO:0000256" key="1">
    <source>
        <dbReference type="ARBA" id="ARBA00004123"/>
    </source>
</evidence>
<dbReference type="GeneID" id="116302166"/>
<sequence length="214" mass="23401">MANIPTPVISHLSSKDYQDVYEPAEDSFLMMDALEKDVEFLKERRPTLCVEVGSGSGVLISFLASILGNSAYYLTTDINAQAAVCTRKTVDVNGYHVCPVVTNLLDGLIPRLNGKVDVLLFNPPYVVTPSHEVGSFGIEASWAGGVKGREVIDKFLPLVPSLLSKTGCFYLVTIAENKPEEIKKLLQDLGNLGCTTVMQRRAGPERLSILKFTH</sequence>
<comment type="function">
    <text evidence="9">Methyltransferase that can methylate proteins and, to a lower extent, arsenic. Catalytic subunit of a heterodimer with TRMT112, which monomethylates 'Lys-12' of histone H4 (H4K12me1), a modification present at the promoters of numerous genes encoding cell cycle regulators. Catalytic subunit of a heterodimer with TRMT112, which catalyzes N5-methylation of Glu residue of proteins with a Gly-Gln-Xaa-Xaa-Xaa-Arg motif. Methylates ETF1 on 'Gln-185'; ETF1 needs to be complexed to ERF3 in its GTP-bound form to be efficiently methylated. May also play a role in the modulation of arsenic-induced toxicity by mediating the conversion of monomethylarsonous acid (3+) into the less toxic dimethylarsonic acid. It however only plays a limited role in arsenic metabolism compared with AS3MT.</text>
</comment>
<dbReference type="InterPro" id="IPR004557">
    <property type="entry name" value="PrmC-related"/>
</dbReference>
<evidence type="ECO:0000256" key="7">
    <source>
        <dbReference type="ARBA" id="ARBA00048619"/>
    </source>
</evidence>
<dbReference type="KEGG" id="aten:116302166"/>
<evidence type="ECO:0000256" key="12">
    <source>
        <dbReference type="ARBA" id="ARBA00076540"/>
    </source>
</evidence>
<keyword evidence="5" id="KW-0949">S-adenosyl-L-methionine</keyword>
<keyword evidence="3" id="KW-0489">Methyltransferase</keyword>
<keyword evidence="6" id="KW-0539">Nucleus</keyword>
<evidence type="ECO:0000256" key="5">
    <source>
        <dbReference type="ARBA" id="ARBA00022691"/>
    </source>
</evidence>
<evidence type="ECO:0000256" key="13">
    <source>
        <dbReference type="ARBA" id="ARBA00080992"/>
    </source>
</evidence>
<reference evidence="19" key="1">
    <citation type="submission" date="2025-08" db="UniProtKB">
        <authorList>
            <consortium name="RefSeq"/>
        </authorList>
    </citation>
    <scope>IDENTIFICATION</scope>
    <source>
        <tissue evidence="19">Tentacle</tissue>
    </source>
</reference>
<comment type="subunit">
    <text evidence="10">Heterodimer; heterodimerization with TRMT112 is required for S-adenosyl-L-methionine-binding.</text>
</comment>
<dbReference type="InterPro" id="IPR002052">
    <property type="entry name" value="DNA_methylase_N6_adenine_CS"/>
</dbReference>
<evidence type="ECO:0000256" key="16">
    <source>
        <dbReference type="ARBA" id="ARBA00093667"/>
    </source>
</evidence>
<dbReference type="RefSeq" id="XP_031567248.1">
    <property type="nucleotide sequence ID" value="XM_031711388.1"/>
</dbReference>
<dbReference type="InParanoid" id="A0A6P8ILF5"/>
<dbReference type="Gene3D" id="3.40.50.150">
    <property type="entry name" value="Vaccinia Virus protein VP39"/>
    <property type="match status" value="1"/>
</dbReference>
<feature type="domain" description="Methyltransferase small" evidence="17">
    <location>
        <begin position="41"/>
        <end position="127"/>
    </location>
</feature>
<keyword evidence="4" id="KW-0808">Transferase</keyword>
<evidence type="ECO:0000256" key="9">
    <source>
        <dbReference type="ARBA" id="ARBA00053180"/>
    </source>
</evidence>
<dbReference type="InterPro" id="IPR029063">
    <property type="entry name" value="SAM-dependent_MTases_sf"/>
</dbReference>
<evidence type="ECO:0000259" key="17">
    <source>
        <dbReference type="Pfam" id="PF05175"/>
    </source>
</evidence>
<evidence type="ECO:0000256" key="15">
    <source>
        <dbReference type="ARBA" id="ARBA00093624"/>
    </source>
</evidence>
<name>A0A6P8ILF5_ACTTE</name>
<dbReference type="OrthoDB" id="406152at2759"/>
<evidence type="ECO:0000313" key="19">
    <source>
        <dbReference type="RefSeq" id="XP_031567248.1"/>
    </source>
</evidence>
<comment type="catalytic activity">
    <reaction evidence="7">
        <text>L-lysyl-[histone] + S-adenosyl-L-methionine = N(6)-methyl-L-lysyl-[histone] + S-adenosyl-L-homocysteine + H(+)</text>
        <dbReference type="Rhea" id="RHEA:10024"/>
        <dbReference type="Rhea" id="RHEA-COMP:9845"/>
        <dbReference type="Rhea" id="RHEA-COMP:9846"/>
        <dbReference type="ChEBI" id="CHEBI:15378"/>
        <dbReference type="ChEBI" id="CHEBI:29969"/>
        <dbReference type="ChEBI" id="CHEBI:57856"/>
        <dbReference type="ChEBI" id="CHEBI:59789"/>
        <dbReference type="ChEBI" id="CHEBI:61929"/>
    </reaction>
    <physiologicalReaction direction="left-to-right" evidence="7">
        <dbReference type="Rhea" id="RHEA:10025"/>
    </physiologicalReaction>
</comment>
<dbReference type="SUPFAM" id="SSF53335">
    <property type="entry name" value="S-adenosyl-L-methionine-dependent methyltransferases"/>
    <property type="match status" value="1"/>
</dbReference>
<dbReference type="Proteomes" id="UP000515163">
    <property type="component" value="Unplaced"/>
</dbReference>
<dbReference type="PROSITE" id="PS00092">
    <property type="entry name" value="N6_MTASE"/>
    <property type="match status" value="1"/>
</dbReference>
<dbReference type="InterPro" id="IPR007848">
    <property type="entry name" value="Small_mtfrase_dom"/>
</dbReference>
<evidence type="ECO:0000256" key="14">
    <source>
        <dbReference type="ARBA" id="ARBA00083337"/>
    </source>
</evidence>
<organism evidence="18 19">
    <name type="scientific">Actinia tenebrosa</name>
    <name type="common">Australian red waratah sea anemone</name>
    <dbReference type="NCBI Taxonomy" id="6105"/>
    <lineage>
        <taxon>Eukaryota</taxon>
        <taxon>Metazoa</taxon>
        <taxon>Cnidaria</taxon>
        <taxon>Anthozoa</taxon>
        <taxon>Hexacorallia</taxon>
        <taxon>Actiniaria</taxon>
        <taxon>Actiniidae</taxon>
        <taxon>Actinia</taxon>
    </lineage>
</organism>
<gene>
    <name evidence="19" type="primary">LOC116302166</name>
</gene>
<dbReference type="NCBIfam" id="TIGR00537">
    <property type="entry name" value="hemK_rel_arch"/>
    <property type="match status" value="1"/>
</dbReference>
<dbReference type="GO" id="GO:0003676">
    <property type="term" value="F:nucleic acid binding"/>
    <property type="evidence" value="ECO:0007669"/>
    <property type="project" value="InterPro"/>
</dbReference>
<dbReference type="Pfam" id="PF05175">
    <property type="entry name" value="MTS"/>
    <property type="match status" value="1"/>
</dbReference>
<dbReference type="PANTHER" id="PTHR45875">
    <property type="entry name" value="METHYLTRANSFERASE N6AMT1"/>
    <property type="match status" value="1"/>
</dbReference>
<dbReference type="InterPro" id="IPR052190">
    <property type="entry name" value="Euk-Arch_PrmC-MTase"/>
</dbReference>
<dbReference type="GO" id="GO:0005634">
    <property type="term" value="C:nucleus"/>
    <property type="evidence" value="ECO:0007669"/>
    <property type="project" value="UniProtKB-SubCell"/>
</dbReference>
<dbReference type="FunCoup" id="A0A6P8ILF5">
    <property type="interactions" value="1031"/>
</dbReference>
<evidence type="ECO:0000313" key="18">
    <source>
        <dbReference type="Proteomes" id="UP000515163"/>
    </source>
</evidence>
<protein>
    <recommendedName>
        <fullName evidence="15">Methyltransferase HEMK2</fullName>
    </recommendedName>
    <alternativeName>
        <fullName evidence="14">HemK methyltransferase family member 2</fullName>
    </alternativeName>
    <alternativeName>
        <fullName evidence="12">Lysine N-methyltransferase 9</fullName>
    </alternativeName>
    <alternativeName>
        <fullName evidence="11">Methylarsonite methyltransferase N6AMT1</fullName>
    </alternativeName>
    <alternativeName>
        <fullName evidence="16">Methyltransferase N6AMT1</fullName>
    </alternativeName>
    <alternativeName>
        <fullName evidence="13">Protein N(5)-glutamine methyltransferase</fullName>
    </alternativeName>
</protein>
<comment type="catalytic activity">
    <reaction evidence="8">
        <text>methylarsonous acid + S-adenosyl-L-methionine = dimethylarsinate + S-adenosyl-L-homocysteine + 2 H(+)</text>
        <dbReference type="Rhea" id="RHEA:11684"/>
        <dbReference type="ChEBI" id="CHEBI:15378"/>
        <dbReference type="ChEBI" id="CHEBI:16223"/>
        <dbReference type="ChEBI" id="CHEBI:17826"/>
        <dbReference type="ChEBI" id="CHEBI:57856"/>
        <dbReference type="ChEBI" id="CHEBI:59789"/>
    </reaction>
</comment>
<evidence type="ECO:0000256" key="3">
    <source>
        <dbReference type="ARBA" id="ARBA00022603"/>
    </source>
</evidence>
<dbReference type="GO" id="GO:0036009">
    <property type="term" value="F:protein-glutamine N-methyltransferase activity"/>
    <property type="evidence" value="ECO:0007669"/>
    <property type="project" value="UniProtKB-ARBA"/>
</dbReference>
<dbReference type="GO" id="GO:0032259">
    <property type="term" value="P:methylation"/>
    <property type="evidence" value="ECO:0007669"/>
    <property type="project" value="UniProtKB-KW"/>
</dbReference>
<evidence type="ECO:0000256" key="11">
    <source>
        <dbReference type="ARBA" id="ARBA00075330"/>
    </source>
</evidence>
<dbReference type="GO" id="GO:0035657">
    <property type="term" value="C:eRF1 methyltransferase complex"/>
    <property type="evidence" value="ECO:0007669"/>
    <property type="project" value="TreeGrafter"/>
</dbReference>
<accession>A0A6P8ILF5</accession>
<comment type="similarity">
    <text evidence="2">Belongs to the eukaryotic/archaeal PrmC-related family.</text>
</comment>
<dbReference type="CDD" id="cd02440">
    <property type="entry name" value="AdoMet_MTases"/>
    <property type="match status" value="1"/>
</dbReference>
<evidence type="ECO:0000256" key="8">
    <source>
        <dbReference type="ARBA" id="ARBA00050903"/>
    </source>
</evidence>
<dbReference type="FunFam" id="3.40.50.150:FF:000077">
    <property type="entry name" value="HemK methyltransferase family member 2"/>
    <property type="match status" value="1"/>
</dbReference>
<keyword evidence="18" id="KW-1185">Reference proteome</keyword>
<dbReference type="PANTHER" id="PTHR45875:SF1">
    <property type="entry name" value="METHYLTRANSFERASE N6AMT1"/>
    <property type="match status" value="1"/>
</dbReference>
<evidence type="ECO:0000256" key="6">
    <source>
        <dbReference type="ARBA" id="ARBA00023242"/>
    </source>
</evidence>
<evidence type="ECO:0000256" key="2">
    <source>
        <dbReference type="ARBA" id="ARBA00006149"/>
    </source>
</evidence>
<comment type="subcellular location">
    <subcellularLocation>
        <location evidence="1">Nucleus</location>
    </subcellularLocation>
</comment>